<name>A0ABQ0QIV7_9PROT</name>
<dbReference type="Gene3D" id="3.40.50.300">
    <property type="entry name" value="P-loop containing nucleotide triphosphate hydrolases"/>
    <property type="match status" value="1"/>
</dbReference>
<accession>A0ABQ0QIV7</accession>
<dbReference type="InterPro" id="IPR017911">
    <property type="entry name" value="MacB-like_ATP-bd"/>
</dbReference>
<sequence length="227" mass="25094">MFIHLSNIQRLYRSDEVETTALHDVNLSIDAGEFVAIMGPSGCGKSTLLNILGTIDRPTAGQYCFAEHDLTAMSEVTLAQFRRENLGYVFQSFNLIDELTIEENIDLALIYRKIPKSERKDRVAAAMDHVGIAHRARHYPSQLSGGQQQRAAIARAIVGKPRLILADEPTGNLDTENGAQVMDMLQRLNDDGATIIMVTHSPSHADLAKRRIDMLDGQVVVSVRNAL</sequence>
<dbReference type="Proteomes" id="UP001062443">
    <property type="component" value="Unassembled WGS sequence"/>
</dbReference>
<evidence type="ECO:0000259" key="4">
    <source>
        <dbReference type="PROSITE" id="PS50893"/>
    </source>
</evidence>
<dbReference type="PROSITE" id="PS50893">
    <property type="entry name" value="ABC_TRANSPORTER_2"/>
    <property type="match status" value="1"/>
</dbReference>
<keyword evidence="3 5" id="KW-0067">ATP-binding</keyword>
<dbReference type="CDD" id="cd03255">
    <property type="entry name" value="ABC_MJ0796_LolCDE_FtsE"/>
    <property type="match status" value="1"/>
</dbReference>
<organism evidence="5 6">
    <name type="scientific">Neokomagataea tanensis NBRC 106556</name>
    <dbReference type="NCBI Taxonomy" id="1223519"/>
    <lineage>
        <taxon>Bacteria</taxon>
        <taxon>Pseudomonadati</taxon>
        <taxon>Pseudomonadota</taxon>
        <taxon>Alphaproteobacteria</taxon>
        <taxon>Acetobacterales</taxon>
        <taxon>Acetobacteraceae</taxon>
        <taxon>Neokomagataea</taxon>
    </lineage>
</organism>
<dbReference type="EMBL" id="BAQB01000013">
    <property type="protein sequence ID" value="GBR46359.1"/>
    <property type="molecule type" value="Genomic_DNA"/>
</dbReference>
<dbReference type="PANTHER" id="PTHR24220:SF648">
    <property type="entry name" value="ABC TRANSPORTER ATP-BINDING PROTEIN YTRE"/>
    <property type="match status" value="1"/>
</dbReference>
<reference evidence="5" key="1">
    <citation type="submission" date="2013-04" db="EMBL/GenBank/DDBJ databases">
        <title>The genome sequencing project of 58 acetic acid bacteria.</title>
        <authorList>
            <person name="Okamoto-Kainuma A."/>
            <person name="Ishikawa M."/>
            <person name="Umino S."/>
            <person name="Koizumi Y."/>
            <person name="Shiwa Y."/>
            <person name="Yoshikawa H."/>
            <person name="Matsutani M."/>
            <person name="Matsushita K."/>
        </authorList>
    </citation>
    <scope>NUCLEOTIDE SEQUENCE</scope>
    <source>
        <strain evidence="5">NBRC 106556</strain>
    </source>
</reference>
<evidence type="ECO:0000313" key="5">
    <source>
        <dbReference type="EMBL" id="GBR46359.1"/>
    </source>
</evidence>
<dbReference type="InterPro" id="IPR017871">
    <property type="entry name" value="ABC_transporter-like_CS"/>
</dbReference>
<keyword evidence="2" id="KW-0547">Nucleotide-binding</keyword>
<proteinExistence type="predicted"/>
<gene>
    <name evidence="5" type="ORF">AA106556_1082</name>
</gene>
<evidence type="ECO:0000256" key="2">
    <source>
        <dbReference type="ARBA" id="ARBA00022741"/>
    </source>
</evidence>
<dbReference type="InterPro" id="IPR015854">
    <property type="entry name" value="ABC_transpr_LolD-like"/>
</dbReference>
<protein>
    <submittedName>
        <fullName evidence="5">Antimicrobial peptide ABC transporter ATP-binding protein</fullName>
    </submittedName>
</protein>
<dbReference type="RefSeq" id="WP_068171178.1">
    <property type="nucleotide sequence ID" value="NZ_BAQB01000013.1"/>
</dbReference>
<dbReference type="SUPFAM" id="SSF52540">
    <property type="entry name" value="P-loop containing nucleoside triphosphate hydrolases"/>
    <property type="match status" value="1"/>
</dbReference>
<dbReference type="InterPro" id="IPR003439">
    <property type="entry name" value="ABC_transporter-like_ATP-bd"/>
</dbReference>
<dbReference type="SMART" id="SM00382">
    <property type="entry name" value="AAA"/>
    <property type="match status" value="1"/>
</dbReference>
<comment type="caution">
    <text evidence="5">The sequence shown here is derived from an EMBL/GenBank/DDBJ whole genome shotgun (WGS) entry which is preliminary data.</text>
</comment>
<dbReference type="GO" id="GO:0005524">
    <property type="term" value="F:ATP binding"/>
    <property type="evidence" value="ECO:0007669"/>
    <property type="project" value="UniProtKB-KW"/>
</dbReference>
<dbReference type="PROSITE" id="PS00211">
    <property type="entry name" value="ABC_TRANSPORTER_1"/>
    <property type="match status" value="1"/>
</dbReference>
<dbReference type="InterPro" id="IPR003593">
    <property type="entry name" value="AAA+_ATPase"/>
</dbReference>
<feature type="domain" description="ABC transporter" evidence="4">
    <location>
        <begin position="3"/>
        <end position="223"/>
    </location>
</feature>
<keyword evidence="1" id="KW-0813">Transport</keyword>
<dbReference type="Pfam" id="PF00005">
    <property type="entry name" value="ABC_tran"/>
    <property type="match status" value="1"/>
</dbReference>
<dbReference type="PANTHER" id="PTHR24220">
    <property type="entry name" value="IMPORT ATP-BINDING PROTEIN"/>
    <property type="match status" value="1"/>
</dbReference>
<evidence type="ECO:0000256" key="1">
    <source>
        <dbReference type="ARBA" id="ARBA00022448"/>
    </source>
</evidence>
<evidence type="ECO:0000256" key="3">
    <source>
        <dbReference type="ARBA" id="ARBA00022840"/>
    </source>
</evidence>
<evidence type="ECO:0000313" key="6">
    <source>
        <dbReference type="Proteomes" id="UP001062443"/>
    </source>
</evidence>
<dbReference type="InterPro" id="IPR027417">
    <property type="entry name" value="P-loop_NTPase"/>
</dbReference>
<keyword evidence="6" id="KW-1185">Reference proteome</keyword>